<dbReference type="InterPro" id="IPR014001">
    <property type="entry name" value="Helicase_ATP-bd"/>
</dbReference>
<dbReference type="GO" id="GO:0003724">
    <property type="term" value="F:RNA helicase activity"/>
    <property type="evidence" value="ECO:0007669"/>
    <property type="project" value="UniProtKB-EC"/>
</dbReference>
<name>A0AA41MXW7_SCICA</name>
<dbReference type="PROSITE" id="PS00039">
    <property type="entry name" value="DEAD_ATP_HELICASE"/>
    <property type="match status" value="1"/>
</dbReference>
<evidence type="ECO:0000256" key="1">
    <source>
        <dbReference type="ARBA" id="ARBA00004123"/>
    </source>
</evidence>
<dbReference type="SUPFAM" id="SSF52540">
    <property type="entry name" value="P-loop containing nucleoside triphosphate hydrolases"/>
    <property type="match status" value="2"/>
</dbReference>
<keyword evidence="6 14" id="KW-0067">ATP-binding</keyword>
<evidence type="ECO:0000256" key="10">
    <source>
        <dbReference type="ARBA" id="ARBA00047984"/>
    </source>
</evidence>
<dbReference type="GO" id="GO:0003723">
    <property type="term" value="F:RNA binding"/>
    <property type="evidence" value="ECO:0007669"/>
    <property type="project" value="UniProtKB-UniRule"/>
</dbReference>
<evidence type="ECO:0000259" key="17">
    <source>
        <dbReference type="PROSITE" id="PS51194"/>
    </source>
</evidence>
<dbReference type="InterPro" id="IPR027417">
    <property type="entry name" value="P-loop_NTPase"/>
</dbReference>
<dbReference type="GO" id="GO:0005634">
    <property type="term" value="C:nucleus"/>
    <property type="evidence" value="ECO:0007669"/>
    <property type="project" value="UniProtKB-SubCell"/>
</dbReference>
<proteinExistence type="inferred from homology"/>
<comment type="subunit">
    <text evidence="12">Interacts with FADD. Interacts with RIPK1; this interaction disrupts RLR signaling activation of IFN-dependent transcription factor IRF7. Interacts with NIP7. Interacts with EP300; this interaction prevents TP53 acetylation mediated by EP300.</text>
</comment>
<comment type="function">
    <text evidence="11">ATP-dependent RNA helicase that plays a role in various aspects of RNA metabolism including pre-mRNA splicing and is thereby involved in different biological processes such as cell cycle regulation or innate immunity. Plays an inhibitory role in TP53 transcriptional activity and subsequently in TP53 controlled cell growth arrest and senescence by inhibiting its EP300 mediated acetylation. Negatively regulates cytosolic RNA-mediated innate immune signaling at least in part by affecting RIPK1/IRF7 interactions. Alternatively, possesses antiviral activity by recognizing gammaherpesvirus transcripts in the context of lytic reactivation. Plays an essential role in cell cycle regulation in vascular smooth muscle cells by interacting with and regulating FANCA (Fanconi anemia complementation group A) mRNA.</text>
</comment>
<dbReference type="PROSITE" id="PS51192">
    <property type="entry name" value="HELICASE_ATP_BIND_1"/>
    <property type="match status" value="1"/>
</dbReference>
<dbReference type="PANTHER" id="PTHR24031">
    <property type="entry name" value="RNA HELICASE"/>
    <property type="match status" value="1"/>
</dbReference>
<dbReference type="CDD" id="cd18787">
    <property type="entry name" value="SF2_C_DEAD"/>
    <property type="match status" value="1"/>
</dbReference>
<comment type="catalytic activity">
    <reaction evidence="10 14">
        <text>ATP + H2O = ADP + phosphate + H(+)</text>
        <dbReference type="Rhea" id="RHEA:13065"/>
        <dbReference type="ChEBI" id="CHEBI:15377"/>
        <dbReference type="ChEBI" id="CHEBI:15378"/>
        <dbReference type="ChEBI" id="CHEBI:30616"/>
        <dbReference type="ChEBI" id="CHEBI:43474"/>
        <dbReference type="ChEBI" id="CHEBI:456216"/>
        <dbReference type="EC" id="3.6.4.13"/>
    </reaction>
</comment>
<gene>
    <name evidence="19" type="ORF">SUZIE_156570</name>
</gene>
<evidence type="ECO:0000256" key="3">
    <source>
        <dbReference type="ARBA" id="ARBA00022741"/>
    </source>
</evidence>
<evidence type="ECO:0000256" key="14">
    <source>
        <dbReference type="RuleBase" id="RU365068"/>
    </source>
</evidence>
<dbReference type="PROSITE" id="PS51194">
    <property type="entry name" value="HELICASE_CTER"/>
    <property type="match status" value="1"/>
</dbReference>
<evidence type="ECO:0000259" key="16">
    <source>
        <dbReference type="PROSITE" id="PS51192"/>
    </source>
</evidence>
<dbReference type="SMART" id="SM00487">
    <property type="entry name" value="DEXDc"/>
    <property type="match status" value="1"/>
</dbReference>
<keyword evidence="20" id="KW-1185">Reference proteome</keyword>
<evidence type="ECO:0000256" key="15">
    <source>
        <dbReference type="SAM" id="MobiDB-lite"/>
    </source>
</evidence>
<feature type="compositionally biased region" description="Polar residues" evidence="15">
    <location>
        <begin position="1043"/>
        <end position="1052"/>
    </location>
</feature>
<keyword evidence="8" id="KW-0539">Nucleus</keyword>
<keyword evidence="2" id="KW-0597">Phosphoprotein</keyword>
<dbReference type="EMBL" id="JAATJV010371106">
    <property type="protein sequence ID" value="MBZ3880159.1"/>
    <property type="molecule type" value="Genomic_DNA"/>
</dbReference>
<dbReference type="InterPro" id="IPR014014">
    <property type="entry name" value="RNA_helicase_DEAD_Q_motif"/>
</dbReference>
<evidence type="ECO:0000313" key="19">
    <source>
        <dbReference type="EMBL" id="MBZ3880159.1"/>
    </source>
</evidence>
<dbReference type="FunFam" id="3.40.50.300:FF:001059">
    <property type="entry name" value="ATP-dependent RNA helicase DDX24"/>
    <property type="match status" value="1"/>
</dbReference>
<evidence type="ECO:0000256" key="4">
    <source>
        <dbReference type="ARBA" id="ARBA00022801"/>
    </source>
</evidence>
<dbReference type="SMART" id="SM00490">
    <property type="entry name" value="HELICc"/>
    <property type="match status" value="1"/>
</dbReference>
<comment type="domain">
    <text evidence="14">The Q motif is unique to and characteristic of the DEAD box family of RNA helicases and controls ATP binding and hydrolysis.</text>
</comment>
<dbReference type="EC" id="3.6.4.13" evidence="14"/>
<comment type="subcellular location">
    <subcellularLocation>
        <location evidence="1">Nucleus</location>
    </subcellularLocation>
</comment>
<comment type="similarity">
    <text evidence="9">Belongs to the DEAD box helicase family. DDX24/MAK5 subfamily.</text>
</comment>
<keyword evidence="4 14" id="KW-0378">Hydrolase</keyword>
<feature type="region of interest" description="Disordered" evidence="15">
    <location>
        <begin position="1000"/>
        <end position="1052"/>
    </location>
</feature>
<dbReference type="AlphaFoldDB" id="A0AA41MXW7"/>
<evidence type="ECO:0000256" key="13">
    <source>
        <dbReference type="PROSITE-ProRule" id="PRU00552"/>
    </source>
</evidence>
<evidence type="ECO:0000256" key="5">
    <source>
        <dbReference type="ARBA" id="ARBA00022806"/>
    </source>
</evidence>
<feature type="domain" description="Helicase ATP-binding" evidence="16">
    <location>
        <begin position="422"/>
        <end position="722"/>
    </location>
</feature>
<dbReference type="Pfam" id="PF00270">
    <property type="entry name" value="DEAD"/>
    <property type="match status" value="1"/>
</dbReference>
<feature type="compositionally biased region" description="Low complexity" evidence="15">
    <location>
        <begin position="85"/>
        <end position="98"/>
    </location>
</feature>
<evidence type="ECO:0000256" key="8">
    <source>
        <dbReference type="ARBA" id="ARBA00023242"/>
    </source>
</evidence>
<dbReference type="GO" id="GO:0005524">
    <property type="term" value="F:ATP binding"/>
    <property type="evidence" value="ECO:0007669"/>
    <property type="project" value="UniProtKB-UniRule"/>
</dbReference>
<dbReference type="InterPro" id="IPR001650">
    <property type="entry name" value="Helicase_C-like"/>
</dbReference>
<evidence type="ECO:0000256" key="12">
    <source>
        <dbReference type="ARBA" id="ARBA00064166"/>
    </source>
</evidence>
<evidence type="ECO:0000256" key="2">
    <source>
        <dbReference type="ARBA" id="ARBA00022553"/>
    </source>
</evidence>
<feature type="region of interest" description="Disordered" evidence="15">
    <location>
        <begin position="465"/>
        <end position="492"/>
    </location>
</feature>
<dbReference type="Pfam" id="PF00271">
    <property type="entry name" value="Helicase_C"/>
    <property type="match status" value="1"/>
</dbReference>
<keyword evidence="5 14" id="KW-0347">Helicase</keyword>
<evidence type="ECO:0000256" key="7">
    <source>
        <dbReference type="ARBA" id="ARBA00022884"/>
    </source>
</evidence>
<dbReference type="CDD" id="cd17946">
    <property type="entry name" value="DEADc_DDX24"/>
    <property type="match status" value="1"/>
</dbReference>
<evidence type="ECO:0000256" key="9">
    <source>
        <dbReference type="ARBA" id="ARBA00038457"/>
    </source>
</evidence>
<feature type="domain" description="DEAD-box RNA helicase Q" evidence="18">
    <location>
        <begin position="390"/>
        <end position="418"/>
    </location>
</feature>
<accession>A0AA41MXW7</accession>
<sequence>MCSGVEHRGLNDPVQWARHKKPGGNSTFNSGRLRRKLNEKTACKAPGTECVPKRWAATARGLRSGAESANHRSEQCTRTLPSGVSPKPRTLSTSLPTLLRRKPRSSQSGLGLWREGGTSSGGAHATPSSGFSAGGLGSESATGGESVGRAAGARGSGACSAGRCPAAAARGLCRPASLRQRFRSYQPKGTFLSILATMKLKETKSRPKPPSRGKFQTKGIKVLGKWKQVKIDPNMFADGQMDDLVCFEELTDYRLVSPAKNPSNLFSKEEPKKRKVQAGLEEEEGESSSPKKKIKLKKSKDVVPVTEGAITTQKEFEVNNAEREPQGDDTVCPDSEVGVMASRNLVQTVPKKKKNKGKKILEPSQSIAPKVPKKAKTWMPEVHDQKADVSAWKDLFVPKSVLRALSFLGFSAPTPIQALTLVPAIRDRLDILGAAETGSGKTLAFAIPMIHAVLQWQKRKPSLIPSNTRLPLGETGSSAGAETGSPSKATTGTGMLLDETVIESEALLPEAGAEVRGEISASVSDQALFCDDDAGEGPSSLITEKAVPKQNEDKEEEQTGKVKQELVDGNIAPCKLHPKHPLLGLVLTPTRELAVQVKQHIDAVAKFTGIKTAILVGGMSAQKQQRMLNRHPEIVVATPGRLWELVKERHSHLSNLRQLRCLVVDEADRMVEKGHFAELSQLLEMLNDSQYNPKRQTLVFSATLTLVHQAPTRILHKKHIKKMDKTAKLDLLMQKIGMRGKPKVIDLTTNEGTVETLTETKIHCETDEKDLYLYYFLMQYPGRSLVFANSISCIKRLSGLLKVLDIMPLTLHACMHQKQRLRNLEQFARLEDCVLLATDVAARGLDIPKVQHVIHYQVPRTSEIYIHRSGRTARATSEGLSLMLIGPEDVINFKKIYKTLKKDEDIPLFPVQTKYMDVVKERIRLARQIEKAEYRNFQACLHNSWIEQAAAALEIELEEEMYKGGKADQQEERRRQKQMKVLKKELRHLLSQPLFKEDLKTKYPTQSGRLPQLTAAPRTGESALSCLSKQKKKKKRPKEEQQGFLQPSTSAD</sequence>
<evidence type="ECO:0000256" key="11">
    <source>
        <dbReference type="ARBA" id="ARBA00054398"/>
    </source>
</evidence>
<comment type="function">
    <text evidence="14">RNA helicase.</text>
</comment>
<protein>
    <recommendedName>
        <fullName evidence="14">ATP-dependent RNA helicase</fullName>
        <ecNumber evidence="14">3.6.4.13</ecNumber>
    </recommendedName>
</protein>
<feature type="short sequence motif" description="Q motif" evidence="13">
    <location>
        <begin position="390"/>
        <end position="418"/>
    </location>
</feature>
<dbReference type="Gene3D" id="3.40.50.300">
    <property type="entry name" value="P-loop containing nucleotide triphosphate hydrolases"/>
    <property type="match status" value="2"/>
</dbReference>
<evidence type="ECO:0000259" key="18">
    <source>
        <dbReference type="PROSITE" id="PS51195"/>
    </source>
</evidence>
<evidence type="ECO:0000313" key="20">
    <source>
        <dbReference type="Proteomes" id="UP001166674"/>
    </source>
</evidence>
<feature type="compositionally biased region" description="Low complexity" evidence="15">
    <location>
        <begin position="143"/>
        <end position="155"/>
    </location>
</feature>
<feature type="region of interest" description="Disordered" evidence="15">
    <location>
        <begin position="258"/>
        <end position="295"/>
    </location>
</feature>
<dbReference type="Proteomes" id="UP001166674">
    <property type="component" value="Unassembled WGS sequence"/>
</dbReference>
<dbReference type="GO" id="GO:0016787">
    <property type="term" value="F:hydrolase activity"/>
    <property type="evidence" value="ECO:0007669"/>
    <property type="project" value="UniProtKB-KW"/>
</dbReference>
<keyword evidence="3 14" id="KW-0547">Nucleotide-binding</keyword>
<dbReference type="InterPro" id="IPR011545">
    <property type="entry name" value="DEAD/DEAH_box_helicase_dom"/>
</dbReference>
<reference evidence="19" key="1">
    <citation type="submission" date="2020-03" db="EMBL/GenBank/DDBJ databases">
        <title>Studies in the Genomics of Life Span.</title>
        <authorList>
            <person name="Glass D."/>
        </authorList>
    </citation>
    <scope>NUCLEOTIDE SEQUENCE</scope>
    <source>
        <strain evidence="19">SUZIE</strain>
        <tissue evidence="19">Muscle</tissue>
    </source>
</reference>
<dbReference type="PROSITE" id="PS51195">
    <property type="entry name" value="Q_MOTIF"/>
    <property type="match status" value="1"/>
</dbReference>
<feature type="region of interest" description="Disordered" evidence="15">
    <location>
        <begin position="61"/>
        <end position="155"/>
    </location>
</feature>
<comment type="caution">
    <text evidence="19">The sequence shown here is derived from an EMBL/GenBank/DDBJ whole genome shotgun (WGS) entry which is preliminary data.</text>
</comment>
<keyword evidence="7 14" id="KW-0694">RNA-binding</keyword>
<evidence type="ECO:0000256" key="6">
    <source>
        <dbReference type="ARBA" id="ARBA00022840"/>
    </source>
</evidence>
<dbReference type="InterPro" id="IPR000629">
    <property type="entry name" value="RNA-helicase_DEAD-box_CS"/>
</dbReference>
<feature type="domain" description="Helicase C-terminal" evidence="17">
    <location>
        <begin position="770"/>
        <end position="917"/>
    </location>
</feature>
<organism evidence="19 20">
    <name type="scientific">Sciurus carolinensis</name>
    <name type="common">Eastern gray squirrel</name>
    <dbReference type="NCBI Taxonomy" id="30640"/>
    <lineage>
        <taxon>Eukaryota</taxon>
        <taxon>Metazoa</taxon>
        <taxon>Chordata</taxon>
        <taxon>Craniata</taxon>
        <taxon>Vertebrata</taxon>
        <taxon>Euteleostomi</taxon>
        <taxon>Mammalia</taxon>
        <taxon>Eutheria</taxon>
        <taxon>Euarchontoglires</taxon>
        <taxon>Glires</taxon>
        <taxon>Rodentia</taxon>
        <taxon>Sciuromorpha</taxon>
        <taxon>Sciuridae</taxon>
        <taxon>Sciurinae</taxon>
        <taxon>Sciurini</taxon>
        <taxon>Sciurus</taxon>
    </lineage>
</organism>